<proteinExistence type="predicted"/>
<evidence type="ECO:0000313" key="2">
    <source>
        <dbReference type="Proteomes" id="UP000250125"/>
    </source>
</evidence>
<protein>
    <recommendedName>
        <fullName evidence="3">KaiC-like domain-containing protein</fullName>
    </recommendedName>
</protein>
<dbReference type="AlphaFoldDB" id="A0A2Z2MUQ3"/>
<evidence type="ECO:0008006" key="3">
    <source>
        <dbReference type="Google" id="ProtNLM"/>
    </source>
</evidence>
<dbReference type="Proteomes" id="UP000250125">
    <property type="component" value="Chromosome"/>
</dbReference>
<gene>
    <name evidence="1" type="ORF">A3L11_09900</name>
</gene>
<dbReference type="EMBL" id="CP015103">
    <property type="protein sequence ID" value="ASJ09526.1"/>
    <property type="molecule type" value="Genomic_DNA"/>
</dbReference>
<dbReference type="KEGG" id="tsl:A3L11_09900"/>
<accession>A0A2Z2MUQ3</accession>
<reference evidence="1 2" key="1">
    <citation type="submission" date="2016-04" db="EMBL/GenBank/DDBJ databases">
        <title>Complete genome sequence of Thermococcus siculi type strain RG-20.</title>
        <authorList>
            <person name="Oger P.M."/>
        </authorList>
    </citation>
    <scope>NUCLEOTIDE SEQUENCE [LARGE SCALE GENOMIC DNA]</scope>
    <source>
        <strain evidence="1 2">RG-20</strain>
    </source>
</reference>
<organism evidence="1 2">
    <name type="scientific">Thermococcus siculi</name>
    <dbReference type="NCBI Taxonomy" id="72803"/>
    <lineage>
        <taxon>Archaea</taxon>
        <taxon>Methanobacteriati</taxon>
        <taxon>Methanobacteriota</taxon>
        <taxon>Thermococci</taxon>
        <taxon>Thermococcales</taxon>
        <taxon>Thermococcaceae</taxon>
        <taxon>Thermococcus</taxon>
    </lineage>
</organism>
<evidence type="ECO:0000313" key="1">
    <source>
        <dbReference type="EMBL" id="ASJ09526.1"/>
    </source>
</evidence>
<keyword evidence="2" id="KW-1185">Reference proteome</keyword>
<dbReference type="OrthoDB" id="86164at2157"/>
<name>A0A2Z2MUQ3_9EURY</name>
<sequence length="210" mass="23090">MFFKPAEIESREIKPFDAFPLALPEGGLAGVVFTDELAETVFLYHLMATSLGDGPVYYIGPGGPSIRTLKKLAEDLSSLYAGNVYSADELVGALNVVEDGSVVIVTRYPALLNRSAEKLVEIRKLVDEKGLILTLSHSTMDLNELDLPGEFRQLYDLPELFEALLVIRTSSYRGHYRMNLTVLRAPAEYVGSVGDHSIPIDSLVKPFLKG</sequence>